<dbReference type="Proteomes" id="UP000185608">
    <property type="component" value="Chromosome"/>
</dbReference>
<dbReference type="KEGG" id="halh:HTSR_0211"/>
<protein>
    <recommendedName>
        <fullName evidence="9">Molybdate/tungstate import ATP-binding protein WtpC</fullName>
        <ecNumber evidence="8">7.3.2.6</ecNumber>
    </recommendedName>
</protein>
<organism evidence="14 15">
    <name type="scientific">Halodesulfurarchaeum formicicum</name>
    <dbReference type="NCBI Taxonomy" id="1873524"/>
    <lineage>
        <taxon>Archaea</taxon>
        <taxon>Methanobacteriati</taxon>
        <taxon>Methanobacteriota</taxon>
        <taxon>Stenosarchaea group</taxon>
        <taxon>Halobacteria</taxon>
        <taxon>Halobacteriales</taxon>
        <taxon>Halobacteriaceae</taxon>
        <taxon>Halodesulfurarchaeum</taxon>
    </lineage>
</organism>
<reference evidence="14 15" key="1">
    <citation type="submission" date="2016-06" db="EMBL/GenBank/DDBJ databases">
        <title>Discovery of anaerobic lithoheterotrophic haloarchaeon capable of sulfur respiration by hydrogen and formate.</title>
        <authorList>
            <person name="Sorokin D.Y."/>
            <person name="Kublanov I.V."/>
            <person name="Roman P."/>
            <person name="Sinninghe Damste J.S."/>
            <person name="Golyshin P.N."/>
            <person name="Rojo D."/>
            <person name="Ciordia S."/>
            <person name="Mena Md.C."/>
            <person name="Ferrer M."/>
            <person name="Smedile F."/>
            <person name="Messina E."/>
            <person name="La Cono V."/>
            <person name="Yakimov M.M."/>
        </authorList>
    </citation>
    <scope>NUCLEOTIDE SEQUENCE [LARGE SCALE GENOMIC DNA]</scope>
    <source>
        <strain evidence="14 15">HTSR1</strain>
    </source>
</reference>
<evidence type="ECO:0000256" key="4">
    <source>
        <dbReference type="ARBA" id="ARBA00022741"/>
    </source>
</evidence>
<keyword evidence="2" id="KW-0813">Transport</keyword>
<comment type="subcellular location">
    <subcellularLocation>
        <location evidence="1">Cell membrane</location>
        <topology evidence="1">Peripheral membrane protein</topology>
    </subcellularLocation>
</comment>
<dbReference type="SUPFAM" id="SSF52540">
    <property type="entry name" value="P-loop containing nucleoside triphosphate hydrolases"/>
    <property type="match status" value="1"/>
</dbReference>
<gene>
    <name evidence="14" type="primary">potA</name>
    <name evidence="14" type="ORF">HTSR_0211</name>
</gene>
<dbReference type="GO" id="GO:0016887">
    <property type="term" value="F:ATP hydrolysis activity"/>
    <property type="evidence" value="ECO:0007669"/>
    <property type="project" value="InterPro"/>
</dbReference>
<dbReference type="Pfam" id="PF00005">
    <property type="entry name" value="ABC_tran"/>
    <property type="match status" value="1"/>
</dbReference>
<feature type="region of interest" description="Disordered" evidence="12">
    <location>
        <begin position="1"/>
        <end position="26"/>
    </location>
</feature>
<evidence type="ECO:0000259" key="13">
    <source>
        <dbReference type="PROSITE" id="PS50893"/>
    </source>
</evidence>
<keyword evidence="4" id="KW-0547">Nucleotide-binding</keyword>
<comment type="catalytic activity">
    <reaction evidence="10">
        <text>tungstate(in) + ATP + H2O = tungstate(out) + ADP + phosphate + H(+)</text>
        <dbReference type="Rhea" id="RHEA:35027"/>
        <dbReference type="ChEBI" id="CHEBI:15377"/>
        <dbReference type="ChEBI" id="CHEBI:15378"/>
        <dbReference type="ChEBI" id="CHEBI:30616"/>
        <dbReference type="ChEBI" id="CHEBI:43474"/>
        <dbReference type="ChEBI" id="CHEBI:46502"/>
        <dbReference type="ChEBI" id="CHEBI:456216"/>
        <dbReference type="EC" id="7.3.2.6"/>
    </reaction>
</comment>
<dbReference type="InterPro" id="IPR008995">
    <property type="entry name" value="Mo/tungstate-bd_C_term_dom"/>
</dbReference>
<keyword evidence="3" id="KW-0500">Molybdenum</keyword>
<dbReference type="Pfam" id="PF08402">
    <property type="entry name" value="TOBE_2"/>
    <property type="match status" value="1"/>
</dbReference>
<accession>A0A1D8S255</accession>
<dbReference type="Gene3D" id="3.40.50.300">
    <property type="entry name" value="P-loop containing nucleotide triphosphate hydrolases"/>
    <property type="match status" value="1"/>
</dbReference>
<dbReference type="GO" id="GO:0043190">
    <property type="term" value="C:ATP-binding cassette (ABC) transporter complex"/>
    <property type="evidence" value="ECO:0007669"/>
    <property type="project" value="InterPro"/>
</dbReference>
<evidence type="ECO:0000256" key="1">
    <source>
        <dbReference type="ARBA" id="ARBA00004202"/>
    </source>
</evidence>
<comment type="function">
    <text evidence="11">Part of the ABC transporter complex WtpABC involved in molybdate/tungstate import. Responsible for energy coupling to the transport system.</text>
</comment>
<evidence type="ECO:0000313" key="15">
    <source>
        <dbReference type="Proteomes" id="UP000185608"/>
    </source>
</evidence>
<dbReference type="InterPro" id="IPR003593">
    <property type="entry name" value="AAA+_ATPase"/>
</dbReference>
<dbReference type="GO" id="GO:0005524">
    <property type="term" value="F:ATP binding"/>
    <property type="evidence" value="ECO:0007669"/>
    <property type="project" value="UniProtKB-KW"/>
</dbReference>
<evidence type="ECO:0000256" key="6">
    <source>
        <dbReference type="ARBA" id="ARBA00038307"/>
    </source>
</evidence>
<evidence type="ECO:0000256" key="5">
    <source>
        <dbReference type="ARBA" id="ARBA00022840"/>
    </source>
</evidence>
<dbReference type="InterPro" id="IPR013611">
    <property type="entry name" value="Transp-assoc_OB_typ2"/>
</dbReference>
<dbReference type="SMART" id="SM00382">
    <property type="entry name" value="AAA"/>
    <property type="match status" value="1"/>
</dbReference>
<dbReference type="InterPro" id="IPR027417">
    <property type="entry name" value="P-loop_NTPase"/>
</dbReference>
<dbReference type="PANTHER" id="PTHR42781:SF4">
    <property type="entry name" value="SPERMIDINE_PUTRESCINE IMPORT ATP-BINDING PROTEIN POTA"/>
    <property type="match status" value="1"/>
</dbReference>
<dbReference type="AlphaFoldDB" id="A0A1D8S255"/>
<dbReference type="PROSITE" id="PS50893">
    <property type="entry name" value="ABC_TRANSPORTER_2"/>
    <property type="match status" value="1"/>
</dbReference>
<dbReference type="FunFam" id="3.40.50.300:FF:000425">
    <property type="entry name" value="Probable ABC transporter, ATP-binding subunit"/>
    <property type="match status" value="1"/>
</dbReference>
<evidence type="ECO:0000256" key="8">
    <source>
        <dbReference type="ARBA" id="ARBA00039025"/>
    </source>
</evidence>
<keyword evidence="5" id="KW-0067">ATP-binding</keyword>
<dbReference type="InterPro" id="IPR050093">
    <property type="entry name" value="ABC_SmlMolc_Importer"/>
</dbReference>
<feature type="domain" description="ABC transporter" evidence="13">
    <location>
        <begin position="29"/>
        <end position="259"/>
    </location>
</feature>
<dbReference type="EC" id="7.3.2.6" evidence="8"/>
<evidence type="ECO:0000256" key="9">
    <source>
        <dbReference type="ARBA" id="ARBA00041133"/>
    </source>
</evidence>
<dbReference type="GeneID" id="29828225"/>
<comment type="similarity">
    <text evidence="6">Belongs to the ABC transporter superfamily. Sulfate/tungstate importer (TC 3.A.1.6) family.</text>
</comment>
<evidence type="ECO:0000256" key="7">
    <source>
        <dbReference type="ARBA" id="ARBA00038781"/>
    </source>
</evidence>
<proteinExistence type="inferred from homology"/>
<dbReference type="Gene3D" id="2.40.50.100">
    <property type="match status" value="1"/>
</dbReference>
<evidence type="ECO:0000256" key="12">
    <source>
        <dbReference type="SAM" id="MobiDB-lite"/>
    </source>
</evidence>
<dbReference type="InterPro" id="IPR003439">
    <property type="entry name" value="ABC_transporter-like_ATP-bd"/>
</dbReference>
<comment type="subunit">
    <text evidence="7">The complex is composed of two ATP-binding proteins (WtpC), two transmembrane proteins (WtpB) and a solute-binding protein (WtpA).</text>
</comment>
<dbReference type="EMBL" id="CP016070">
    <property type="protein sequence ID" value="AOW79413.1"/>
    <property type="molecule type" value="Genomic_DNA"/>
</dbReference>
<dbReference type="InterPro" id="IPR017871">
    <property type="entry name" value="ABC_transporter-like_CS"/>
</dbReference>
<dbReference type="PROSITE" id="PS00211">
    <property type="entry name" value="ABC_TRANSPORTER_1"/>
    <property type="match status" value="1"/>
</dbReference>
<dbReference type="PANTHER" id="PTHR42781">
    <property type="entry name" value="SPERMIDINE/PUTRESCINE IMPORT ATP-BINDING PROTEIN POTA"/>
    <property type="match status" value="1"/>
</dbReference>
<evidence type="ECO:0000256" key="11">
    <source>
        <dbReference type="ARBA" id="ARBA00057369"/>
    </source>
</evidence>
<evidence type="ECO:0000256" key="10">
    <source>
        <dbReference type="ARBA" id="ARBA00047936"/>
    </source>
</evidence>
<dbReference type="GO" id="GO:1901238">
    <property type="term" value="F:ABC-type tungstate transporter activity"/>
    <property type="evidence" value="ECO:0007669"/>
    <property type="project" value="UniProtKB-EC"/>
</dbReference>
<feature type="compositionally biased region" description="Basic and acidic residues" evidence="12">
    <location>
        <begin position="8"/>
        <end position="26"/>
    </location>
</feature>
<evidence type="ECO:0000256" key="3">
    <source>
        <dbReference type="ARBA" id="ARBA00022505"/>
    </source>
</evidence>
<evidence type="ECO:0000313" key="14">
    <source>
        <dbReference type="EMBL" id="AOW79413.1"/>
    </source>
</evidence>
<sequence length="391" mass="43562">MATSKTQPTDDDHRSTTAQSKDSEAEVVLRTEGLTKRYGDTLAVDDTSVAVENGELLCFLGPSGCGKSTLLRSIAGLETPTAGEIYINGKNVTEDPPYDRDCAMVFQEWALFPQKTVLENITFGLKVNDFDKSERVEKAEELLEMIELFDHRDKYPAELSGGQQQRVALARSLIVNPGILLLDEPLSSLDKRLREQMQIELKRIQEEFDQTMIHVTHDQEEAFTIADRIAVVNDGSIVQIGTPDTVYKDPNTRFVEEFLGETNVLSGSVTDPEANRVQIESLAESVALPGDPDLETKETVSVSLRPDRLRLQLEGGPNLGGNETVGTVTDVIYQGGKIRYYVRIDEETEVFLSRPEKHALDVEAGQQVTLRWDPEEALYFGPTGNRIKDEQ</sequence>
<name>A0A1D8S255_9EURY</name>
<dbReference type="SUPFAM" id="SSF50331">
    <property type="entry name" value="MOP-like"/>
    <property type="match status" value="1"/>
</dbReference>
<dbReference type="RefSeq" id="WP_083258766.1">
    <property type="nucleotide sequence ID" value="NZ_CP016070.1"/>
</dbReference>
<evidence type="ECO:0000256" key="2">
    <source>
        <dbReference type="ARBA" id="ARBA00022448"/>
    </source>
</evidence>